<dbReference type="Proteomes" id="UP000604475">
    <property type="component" value="Unassembled WGS sequence"/>
</dbReference>
<accession>A0A937UP24</accession>
<dbReference type="AlphaFoldDB" id="A0A937UP24"/>
<dbReference type="InterPro" id="IPR051699">
    <property type="entry name" value="Rpn/YhgA-like_nuclease"/>
</dbReference>
<comment type="caution">
    <text evidence="2">The sequence shown here is derived from an EMBL/GenBank/DDBJ whole genome shotgun (WGS) entry which is preliminary data.</text>
</comment>
<dbReference type="Pfam" id="PF04754">
    <property type="entry name" value="Transposase_31"/>
    <property type="match status" value="1"/>
</dbReference>
<keyword evidence="3" id="KW-1185">Reference proteome</keyword>
<dbReference type="GO" id="GO:0006310">
    <property type="term" value="P:DNA recombination"/>
    <property type="evidence" value="ECO:0007669"/>
    <property type="project" value="TreeGrafter"/>
</dbReference>
<sequence length="316" mass="35563">MGDPLNPHDAVFRRVLGEPAHAASELRSVLPAGLVERLELDRLAPVPGSFVDETLRWRHSDLLFTVPIDDREAFIYVLVEHQSSNDALMAFRMLRYVTRIWDRFLVDHPKATRLPAVIPLVVHHHRRPWAAPTRLEDLVDLDGQAAEAVWEYLPRFGYLLDDLAVVDGPVLRARPLTPAVRLTLLLLKIAPGNRALAGDLHGWDEDMRAVMANNIELFSALLYYIQVVGETPIDDLHDLVAWLGPEAEKAYMTTAEMLRAEGEARGRAEMLVKLLTIRFGPVPQTALDLIHAASIDQLETWATRVLTEPTLQDALR</sequence>
<protein>
    <submittedName>
        <fullName evidence="2">Rpn family recombination-promoting nuclease/putative transposase</fullName>
    </submittedName>
</protein>
<dbReference type="PANTHER" id="PTHR34611">
    <property type="match status" value="1"/>
</dbReference>
<proteinExistence type="predicted"/>
<dbReference type="EMBL" id="JAEACQ010000249">
    <property type="protein sequence ID" value="MBL7630434.1"/>
    <property type="molecule type" value="Genomic_DNA"/>
</dbReference>
<name>A0A937UP24_9ACTN</name>
<dbReference type="InterPro" id="IPR006842">
    <property type="entry name" value="Transposase_31"/>
</dbReference>
<organism evidence="2 3">
    <name type="scientific">Frankia nepalensis</name>
    <dbReference type="NCBI Taxonomy" id="1836974"/>
    <lineage>
        <taxon>Bacteria</taxon>
        <taxon>Bacillati</taxon>
        <taxon>Actinomycetota</taxon>
        <taxon>Actinomycetes</taxon>
        <taxon>Frankiales</taxon>
        <taxon>Frankiaceae</taxon>
        <taxon>Frankia</taxon>
    </lineage>
</organism>
<dbReference type="PANTHER" id="PTHR34611:SF2">
    <property type="entry name" value="INACTIVE RECOMBINATION-PROMOTING NUCLEASE-LIKE PROTEIN RPNE-RELATED"/>
    <property type="match status" value="1"/>
</dbReference>
<dbReference type="RefSeq" id="WP_203001911.1">
    <property type="nucleotide sequence ID" value="NZ_JADWYU010000247.1"/>
</dbReference>
<evidence type="ECO:0000313" key="3">
    <source>
        <dbReference type="Proteomes" id="UP000604475"/>
    </source>
</evidence>
<feature type="domain" description="Transposase (putative) YhgA-like" evidence="1">
    <location>
        <begin position="6"/>
        <end position="200"/>
    </location>
</feature>
<evidence type="ECO:0000313" key="2">
    <source>
        <dbReference type="EMBL" id="MBL7630434.1"/>
    </source>
</evidence>
<evidence type="ECO:0000259" key="1">
    <source>
        <dbReference type="Pfam" id="PF04754"/>
    </source>
</evidence>
<gene>
    <name evidence="2" type="ORF">I7412_25390</name>
</gene>
<dbReference type="GO" id="GO:1990238">
    <property type="term" value="F:double-stranded DNA endonuclease activity"/>
    <property type="evidence" value="ECO:0007669"/>
    <property type="project" value="TreeGrafter"/>
</dbReference>
<reference evidence="2" key="1">
    <citation type="submission" date="2020-12" db="EMBL/GenBank/DDBJ databases">
        <title>Genomic characterization of non-nitrogen-fixing Frankia strains.</title>
        <authorList>
            <person name="Carlos-Shanley C."/>
            <person name="Guerra T."/>
            <person name="Hahn D."/>
        </authorList>
    </citation>
    <scope>NUCLEOTIDE SEQUENCE</scope>
    <source>
        <strain evidence="2">CN6</strain>
    </source>
</reference>